<comment type="caution">
    <text evidence="2">The sequence shown here is derived from an EMBL/GenBank/DDBJ whole genome shotgun (WGS) entry which is preliminary data.</text>
</comment>
<feature type="compositionally biased region" description="Polar residues" evidence="1">
    <location>
        <begin position="29"/>
        <end position="53"/>
    </location>
</feature>
<reference evidence="2 3" key="1">
    <citation type="journal article" date="2017" name="Gigascience">
        <title>Draft genome of the honey bee ectoparasitic mite, Tropilaelaps mercedesae, is shaped by the parasitic life history.</title>
        <authorList>
            <person name="Dong X."/>
            <person name="Armstrong S.D."/>
            <person name="Xia D."/>
            <person name="Makepeace B.L."/>
            <person name="Darby A.C."/>
            <person name="Kadowaki T."/>
        </authorList>
    </citation>
    <scope>NUCLEOTIDE SEQUENCE [LARGE SCALE GENOMIC DNA]</scope>
    <source>
        <strain evidence="2">Wuxi-XJTLU</strain>
    </source>
</reference>
<evidence type="ECO:0000313" key="2">
    <source>
        <dbReference type="EMBL" id="OQR77857.1"/>
    </source>
</evidence>
<sequence>MPGVHRQRVWPKPTPFRSLSGSGKDVDTRTTSLTQQMLPLKPSASTSREGNSNVWKEVFEDPAMFARVEGVDWEQLEQLFAQTPTQSNKKNLISRLSSTSKVELHCCSSLALK</sequence>
<keyword evidence="3" id="KW-1185">Reference proteome</keyword>
<gene>
    <name evidence="2" type="ORF">BIW11_06796</name>
</gene>
<organism evidence="2 3">
    <name type="scientific">Tropilaelaps mercedesae</name>
    <dbReference type="NCBI Taxonomy" id="418985"/>
    <lineage>
        <taxon>Eukaryota</taxon>
        <taxon>Metazoa</taxon>
        <taxon>Ecdysozoa</taxon>
        <taxon>Arthropoda</taxon>
        <taxon>Chelicerata</taxon>
        <taxon>Arachnida</taxon>
        <taxon>Acari</taxon>
        <taxon>Parasitiformes</taxon>
        <taxon>Mesostigmata</taxon>
        <taxon>Gamasina</taxon>
        <taxon>Dermanyssoidea</taxon>
        <taxon>Laelapidae</taxon>
        <taxon>Tropilaelaps</taxon>
    </lineage>
</organism>
<evidence type="ECO:0000313" key="3">
    <source>
        <dbReference type="Proteomes" id="UP000192247"/>
    </source>
</evidence>
<accession>A0A1V9XWH4</accession>
<dbReference type="Proteomes" id="UP000192247">
    <property type="component" value="Unassembled WGS sequence"/>
</dbReference>
<protein>
    <submittedName>
        <fullName evidence="2">Uncharacterized protein</fullName>
    </submittedName>
</protein>
<proteinExistence type="predicted"/>
<dbReference type="EMBL" id="MNPL01002963">
    <property type="protein sequence ID" value="OQR77857.1"/>
    <property type="molecule type" value="Genomic_DNA"/>
</dbReference>
<feature type="region of interest" description="Disordered" evidence="1">
    <location>
        <begin position="1"/>
        <end position="53"/>
    </location>
</feature>
<name>A0A1V9XWH4_9ACAR</name>
<dbReference type="AlphaFoldDB" id="A0A1V9XWH4"/>
<dbReference type="InParanoid" id="A0A1V9XWH4"/>
<evidence type="ECO:0000256" key="1">
    <source>
        <dbReference type="SAM" id="MobiDB-lite"/>
    </source>
</evidence>